<dbReference type="PANTHER" id="PTHR48414:SF1">
    <property type="entry name" value="POP5 HOMOLOG, RIBONUCLEASE P_MRP SUBUNIT"/>
    <property type="match status" value="1"/>
</dbReference>
<dbReference type="GO" id="GO:0001682">
    <property type="term" value="P:tRNA 5'-leader removal"/>
    <property type="evidence" value="ECO:0007669"/>
    <property type="project" value="InterPro"/>
</dbReference>
<evidence type="ECO:0000313" key="4">
    <source>
        <dbReference type="Proteomes" id="UP001195914"/>
    </source>
</evidence>
<dbReference type="InterPro" id="IPR038085">
    <property type="entry name" value="Rnp2-like_sf"/>
</dbReference>
<reference evidence="3" key="2">
    <citation type="submission" date="2021-05" db="EMBL/GenBank/DDBJ databases">
        <authorList>
            <person name="Pain A."/>
        </authorList>
    </citation>
    <scope>NUCLEOTIDE SEQUENCE</scope>
    <source>
        <strain evidence="3">1802A</strain>
    </source>
</reference>
<dbReference type="EMBL" id="JAHBMH010000062">
    <property type="protein sequence ID" value="KAK1934893.1"/>
    <property type="molecule type" value="Genomic_DNA"/>
</dbReference>
<dbReference type="GO" id="GO:0030677">
    <property type="term" value="C:ribonuclease P complex"/>
    <property type="evidence" value="ECO:0007669"/>
    <property type="project" value="InterPro"/>
</dbReference>
<proteinExistence type="inferred from homology"/>
<keyword evidence="2" id="KW-0819">tRNA processing</keyword>
<reference evidence="3" key="1">
    <citation type="journal article" date="2014" name="Nucleic Acids Res.">
        <title>The evolutionary dynamics of variant antigen genes in Babesia reveal a history of genomic innovation underlying host-parasite interaction.</title>
        <authorList>
            <person name="Jackson A.P."/>
            <person name="Otto T.D."/>
            <person name="Darby A."/>
            <person name="Ramaprasad A."/>
            <person name="Xia D."/>
            <person name="Echaide I.E."/>
            <person name="Farber M."/>
            <person name="Gahlot S."/>
            <person name="Gamble J."/>
            <person name="Gupta D."/>
            <person name="Gupta Y."/>
            <person name="Jackson L."/>
            <person name="Malandrin L."/>
            <person name="Malas T.B."/>
            <person name="Moussa E."/>
            <person name="Nair M."/>
            <person name="Reid A.J."/>
            <person name="Sanders M."/>
            <person name="Sharma J."/>
            <person name="Tracey A."/>
            <person name="Quail M.A."/>
            <person name="Weir W."/>
            <person name="Wastling J.M."/>
            <person name="Hall N."/>
            <person name="Willadsen P."/>
            <person name="Lingelbach K."/>
            <person name="Shiels B."/>
            <person name="Tait A."/>
            <person name="Berriman M."/>
            <person name="Allred D.R."/>
            <person name="Pain A."/>
        </authorList>
    </citation>
    <scope>NUCLEOTIDE SEQUENCE</scope>
    <source>
        <strain evidence="3">1802A</strain>
    </source>
</reference>
<dbReference type="Pfam" id="PF01900">
    <property type="entry name" value="RNase_P_Rpp14"/>
    <property type="match status" value="1"/>
</dbReference>
<dbReference type="SUPFAM" id="SSF160350">
    <property type="entry name" value="Rnp2-like"/>
    <property type="match status" value="1"/>
</dbReference>
<sequence>MARRKNRWVLAKIYFPDHRPDGEDRSRVLTREAFETELLRVCDLLFGSIGGVYVANATNVVVINETDSFVLFQTRRCFLSKLLCVLRCFDRLQKAAIKLDVFHVGGTLHHCKKLLFTSLLETLSQLNALRLTGTPQHSSVIKNTISSISEVTRIRNPTDF</sequence>
<evidence type="ECO:0000313" key="3">
    <source>
        <dbReference type="EMBL" id="KAK1934893.1"/>
    </source>
</evidence>
<keyword evidence="4" id="KW-1185">Reference proteome</keyword>
<gene>
    <name evidence="3" type="ORF">X943_002820</name>
</gene>
<evidence type="ECO:0000256" key="2">
    <source>
        <dbReference type="ARBA" id="ARBA00022694"/>
    </source>
</evidence>
<name>A0AAD9GAJ2_BABDI</name>
<protein>
    <submittedName>
        <fullName evidence="3">Ribonuclease P/MRP protein subunit</fullName>
    </submittedName>
</protein>
<organism evidence="3 4">
    <name type="scientific">Babesia divergens</name>
    <dbReference type="NCBI Taxonomy" id="32595"/>
    <lineage>
        <taxon>Eukaryota</taxon>
        <taxon>Sar</taxon>
        <taxon>Alveolata</taxon>
        <taxon>Apicomplexa</taxon>
        <taxon>Aconoidasida</taxon>
        <taxon>Piroplasmida</taxon>
        <taxon>Babesiidae</taxon>
        <taxon>Babesia</taxon>
    </lineage>
</organism>
<dbReference type="PANTHER" id="PTHR48414">
    <property type="entry name" value="POP5 HOMOLOG, RIBONUCLEASE P_MRP SUBUNIT"/>
    <property type="match status" value="1"/>
</dbReference>
<dbReference type="Proteomes" id="UP001195914">
    <property type="component" value="Unassembled WGS sequence"/>
</dbReference>
<comment type="caution">
    <text evidence="3">The sequence shown here is derived from an EMBL/GenBank/DDBJ whole genome shotgun (WGS) entry which is preliminary data.</text>
</comment>
<dbReference type="InterPro" id="IPR002759">
    <property type="entry name" value="Pop5/Rpp14/Rnp2-like"/>
</dbReference>
<comment type="similarity">
    <text evidence="1">Belongs to the eukaryotic/archaeal RNase P protein component 2 family.</text>
</comment>
<accession>A0AAD9GAJ2</accession>
<dbReference type="AlphaFoldDB" id="A0AAD9GAJ2"/>
<dbReference type="Gene3D" id="3.30.70.3250">
    <property type="entry name" value="Ribonuclease P, Pop5 subunit"/>
    <property type="match status" value="1"/>
</dbReference>
<evidence type="ECO:0000256" key="1">
    <source>
        <dbReference type="ARBA" id="ARBA00010800"/>
    </source>
</evidence>